<accession>X0WFF8</accession>
<comment type="caution">
    <text evidence="2">The sequence shown here is derived from an EMBL/GenBank/DDBJ whole genome shotgun (WGS) entry which is preliminary data.</text>
</comment>
<gene>
    <name evidence="2" type="ORF">S01H1_51278</name>
</gene>
<organism evidence="2">
    <name type="scientific">marine sediment metagenome</name>
    <dbReference type="NCBI Taxonomy" id="412755"/>
    <lineage>
        <taxon>unclassified sequences</taxon>
        <taxon>metagenomes</taxon>
        <taxon>ecological metagenomes</taxon>
    </lineage>
</organism>
<feature type="non-terminal residue" evidence="2">
    <location>
        <position position="261"/>
    </location>
</feature>
<reference evidence="2" key="1">
    <citation type="journal article" date="2014" name="Front. Microbiol.">
        <title>High frequency of phylogenetically diverse reductive dehalogenase-homologous genes in deep subseafloor sedimentary metagenomes.</title>
        <authorList>
            <person name="Kawai M."/>
            <person name="Futagami T."/>
            <person name="Toyoda A."/>
            <person name="Takaki Y."/>
            <person name="Nishi S."/>
            <person name="Hori S."/>
            <person name="Arai W."/>
            <person name="Tsubouchi T."/>
            <person name="Morono Y."/>
            <person name="Uchiyama I."/>
            <person name="Ito T."/>
            <person name="Fujiyama A."/>
            <person name="Inagaki F."/>
            <person name="Takami H."/>
        </authorList>
    </citation>
    <scope>NUCLEOTIDE SEQUENCE</scope>
    <source>
        <strain evidence="2">Expedition CK06-06</strain>
    </source>
</reference>
<name>X0WFF8_9ZZZZ</name>
<feature type="non-terminal residue" evidence="2">
    <location>
        <position position="1"/>
    </location>
</feature>
<dbReference type="EMBL" id="BARS01033089">
    <property type="protein sequence ID" value="GAG21917.1"/>
    <property type="molecule type" value="Genomic_DNA"/>
</dbReference>
<evidence type="ECO:0000313" key="2">
    <source>
        <dbReference type="EMBL" id="GAG21917.1"/>
    </source>
</evidence>
<evidence type="ECO:0008006" key="3">
    <source>
        <dbReference type="Google" id="ProtNLM"/>
    </source>
</evidence>
<sequence>NRLDSVSRGYTARFSPNTDFLAFKIKPPFSVTRLAKKEKNKKEKMPKDSLGIWILTDLSLLKFDRVKSYKIPEENTSWIVYHLEKELIKKDTVGKEEKKQEKIKSEEENEKKDKKNDKSEGTVLVIYNPITLSEHQFKDVTEYHVSKDGSLIGFIEVKTDSVDHSKAYAFDTSEEDYKEIWLKDGLTKTIITDEKGDQVAFIHTEDTAKTKVYSLYLWESKLNEAKIVVDTLTPGVTENWSVSEHGNISFSENGTKLYFGT</sequence>
<evidence type="ECO:0000256" key="1">
    <source>
        <dbReference type="SAM" id="MobiDB-lite"/>
    </source>
</evidence>
<proteinExistence type="predicted"/>
<dbReference type="AlphaFoldDB" id="X0WFF8"/>
<protein>
    <recommendedName>
        <fullName evidence="3">Dipeptidylpeptidase IV N-terminal domain-containing protein</fullName>
    </recommendedName>
</protein>
<dbReference type="SUPFAM" id="SSF82171">
    <property type="entry name" value="DPP6 N-terminal domain-like"/>
    <property type="match status" value="1"/>
</dbReference>
<feature type="region of interest" description="Disordered" evidence="1">
    <location>
        <begin position="96"/>
        <end position="118"/>
    </location>
</feature>